<feature type="transmembrane region" description="Helical" evidence="12">
    <location>
        <begin position="269"/>
        <end position="287"/>
    </location>
</feature>
<dbReference type="NCBIfam" id="TIGR01525">
    <property type="entry name" value="ATPase-IB_hvy"/>
    <property type="match status" value="1"/>
</dbReference>
<dbReference type="PROSITE" id="PS00154">
    <property type="entry name" value="ATPASE_E1_E2"/>
    <property type="match status" value="1"/>
</dbReference>
<evidence type="ECO:0000313" key="15">
    <source>
        <dbReference type="Proteomes" id="UP000257451"/>
    </source>
</evidence>
<dbReference type="GO" id="GO:0016887">
    <property type="term" value="F:ATP hydrolysis activity"/>
    <property type="evidence" value="ECO:0007669"/>
    <property type="project" value="InterPro"/>
</dbReference>
<dbReference type="Gene3D" id="3.40.1110.10">
    <property type="entry name" value="Calcium-transporting ATPase, cytoplasmic domain N"/>
    <property type="match status" value="1"/>
</dbReference>
<protein>
    <submittedName>
        <fullName evidence="14">Putative cobalt/nickel-exporting P-type ATPase</fullName>
        <ecNumber evidence="14">3.6.3.-</ecNumber>
    </submittedName>
</protein>
<dbReference type="RefSeq" id="WP_117433132.1">
    <property type="nucleotide sequence ID" value="NZ_BQLC01000076.1"/>
</dbReference>
<evidence type="ECO:0000256" key="6">
    <source>
        <dbReference type="ARBA" id="ARBA00022741"/>
    </source>
</evidence>
<dbReference type="GO" id="GO:0005886">
    <property type="term" value="C:plasma membrane"/>
    <property type="evidence" value="ECO:0007669"/>
    <property type="project" value="UniProtKB-SubCell"/>
</dbReference>
<dbReference type="SUPFAM" id="SSF56784">
    <property type="entry name" value="HAD-like"/>
    <property type="match status" value="1"/>
</dbReference>
<keyword evidence="14" id="KW-0378">Hydrolase</keyword>
<evidence type="ECO:0000256" key="7">
    <source>
        <dbReference type="ARBA" id="ARBA00022840"/>
    </source>
</evidence>
<evidence type="ECO:0000256" key="11">
    <source>
        <dbReference type="ARBA" id="ARBA00023136"/>
    </source>
</evidence>
<feature type="transmembrane region" description="Helical" evidence="12">
    <location>
        <begin position="598"/>
        <end position="616"/>
    </location>
</feature>
<accession>A0A3E2MQB5</accession>
<dbReference type="GO" id="GO:0019829">
    <property type="term" value="F:ATPase-coupled monoatomic cation transmembrane transporter activity"/>
    <property type="evidence" value="ECO:0007669"/>
    <property type="project" value="InterPro"/>
</dbReference>
<dbReference type="PANTHER" id="PTHR43079">
    <property type="entry name" value="PROBABLE CADMIUM/ZINC-TRANSPORTING ATPASE HMA1"/>
    <property type="match status" value="1"/>
</dbReference>
<gene>
    <name evidence="14" type="primary">ctpD</name>
    <name evidence="14" type="ORF">DAVIS_04466</name>
</gene>
<dbReference type="InterPro" id="IPR051949">
    <property type="entry name" value="Cation_Transport_ATPase"/>
</dbReference>
<dbReference type="FunFam" id="2.70.150.10:FF:000002">
    <property type="entry name" value="Copper-transporting ATPase 1, putative"/>
    <property type="match status" value="1"/>
</dbReference>
<dbReference type="SFLD" id="SFLDS00003">
    <property type="entry name" value="Haloacid_Dehalogenase"/>
    <property type="match status" value="1"/>
</dbReference>
<dbReference type="SUPFAM" id="SSF81665">
    <property type="entry name" value="Calcium ATPase, transmembrane domain M"/>
    <property type="match status" value="1"/>
</dbReference>
<evidence type="ECO:0000256" key="8">
    <source>
        <dbReference type="ARBA" id="ARBA00022842"/>
    </source>
</evidence>
<evidence type="ECO:0000256" key="4">
    <source>
        <dbReference type="ARBA" id="ARBA00022692"/>
    </source>
</evidence>
<dbReference type="InterPro" id="IPR001757">
    <property type="entry name" value="P_typ_ATPase"/>
</dbReference>
<comment type="caution">
    <text evidence="14">The sequence shown here is derived from an EMBL/GenBank/DDBJ whole genome shotgun (WGS) entry which is preliminary data.</text>
</comment>
<dbReference type="InterPro" id="IPR023299">
    <property type="entry name" value="ATPase_P-typ_cyto_dom_N"/>
</dbReference>
<proteinExistence type="inferred from homology"/>
<organism evidence="14 15">
    <name type="scientific">Mycobacterium marinum</name>
    <dbReference type="NCBI Taxonomy" id="1781"/>
    <lineage>
        <taxon>Bacteria</taxon>
        <taxon>Bacillati</taxon>
        <taxon>Actinomycetota</taxon>
        <taxon>Actinomycetes</taxon>
        <taxon>Mycobacteriales</taxon>
        <taxon>Mycobacteriaceae</taxon>
        <taxon>Mycobacterium</taxon>
        <taxon>Mycobacterium ulcerans group</taxon>
    </lineage>
</organism>
<feature type="transmembrane region" description="Helical" evidence="12">
    <location>
        <begin position="293"/>
        <end position="313"/>
    </location>
</feature>
<dbReference type="PROSITE" id="PS01229">
    <property type="entry name" value="COF_2"/>
    <property type="match status" value="1"/>
</dbReference>
<sequence>MTLTAFEVSAAEASSDRSDRIPSTSVRPLTWRAALWSVMSVRWAGFALALFLAGLVAQLNGAAEPVWWTLYLACYLAGGWGSAWAGAQALRNRALDVDLLMIVAAIGAVAIGQIFDGALLIVIFATSGALDDVATKHTADSVKGLLDLAPEQATVFDADGNEQVVAASELVVGDRVVVRPGERIPADGAVLSGCSEVDQCSITGESMPAAKGRGDEVFAGTVNGSGVLQLLVTRDPSQTVVARIVELVSEASATKAKTQLFIEKIEQRYSIGVVIATLALIAIPLMLGTPVQVVLLRAMTFMIVASPCAVVLATMPPLLSAIANAGRHGVLVKSAIVVEHLADTGVVALDKTGTLTFGLPQLAIVEPLSADVGIKKLLQLAAAAEQSSEHPLGRAIVEEVRRRGITIPGAEDFRALAGRGVRASVGREFVEVCSPHSYRGAPLPELAPILEAGATAAIVLRNGVAIGVLGLTDQVRADAAPSVAALTALTSAPPVLLTGDNPCAAQRVAQHAGITDVRAALLPEQKVEAVQALQASGHRVLVVGDGVNDAPAMAAAHTSVAMGAGADLTLQTADGVTVRDELHTIPTLIGLARQARRVVTANLFIAGTFISVLVLWDLFGQLPLPLGVAGHEGSTVLVALNGMRLLTNRSWRAAASPVR</sequence>
<keyword evidence="4 12" id="KW-0812">Transmembrane</keyword>
<dbReference type="InterPro" id="IPR023214">
    <property type="entry name" value="HAD_sf"/>
</dbReference>
<evidence type="ECO:0000256" key="12">
    <source>
        <dbReference type="RuleBase" id="RU362081"/>
    </source>
</evidence>
<dbReference type="Gene3D" id="3.40.50.1000">
    <property type="entry name" value="HAD superfamily/HAD-like"/>
    <property type="match status" value="1"/>
</dbReference>
<evidence type="ECO:0000256" key="1">
    <source>
        <dbReference type="ARBA" id="ARBA00004651"/>
    </source>
</evidence>
<dbReference type="InterPro" id="IPR044492">
    <property type="entry name" value="P_typ_ATPase_HD_dom"/>
</dbReference>
<keyword evidence="11 12" id="KW-0472">Membrane</keyword>
<dbReference type="InterPro" id="IPR008250">
    <property type="entry name" value="ATPase_P-typ_transduc_dom_A_sf"/>
</dbReference>
<evidence type="ECO:0000256" key="5">
    <source>
        <dbReference type="ARBA" id="ARBA00022723"/>
    </source>
</evidence>
<reference evidence="14 15" key="1">
    <citation type="journal article" date="2018" name="Sci. Rep.">
        <title>Extensive genomic diversity among Mycobacterium marinum strains revealed by whole genome sequencing.</title>
        <authorList>
            <person name="Das S."/>
            <person name="Pettersson B.M."/>
            <person name="Behra P.R."/>
            <person name="Mallick A."/>
            <person name="Cheramie M."/>
            <person name="Ramesh M."/>
            <person name="Shirreff L."/>
            <person name="DuCote T."/>
            <person name="Dasgupta S."/>
            <person name="Ennis D.G."/>
            <person name="Kirsebom L.A."/>
        </authorList>
    </citation>
    <scope>NUCLEOTIDE SEQUENCE [LARGE SCALE GENOMIC DNA]</scope>
    <source>
        <strain evidence="14 15">Davis1</strain>
    </source>
</reference>
<dbReference type="InterPro" id="IPR023298">
    <property type="entry name" value="ATPase_P-typ_TM_dom_sf"/>
</dbReference>
<keyword evidence="5 12" id="KW-0479">Metal-binding</keyword>
<keyword evidence="8" id="KW-0460">Magnesium</keyword>
<dbReference type="GO" id="GO:0046872">
    <property type="term" value="F:metal ion binding"/>
    <property type="evidence" value="ECO:0007669"/>
    <property type="project" value="UniProtKB-KW"/>
</dbReference>
<keyword evidence="6 12" id="KW-0547">Nucleotide-binding</keyword>
<dbReference type="EMBL" id="PEDF01000176">
    <property type="protein sequence ID" value="RFZ34916.1"/>
    <property type="molecule type" value="Genomic_DNA"/>
</dbReference>
<dbReference type="InterPro" id="IPR036412">
    <property type="entry name" value="HAD-like_sf"/>
</dbReference>
<dbReference type="SFLD" id="SFLDG00002">
    <property type="entry name" value="C1.7:_P-type_atpase_like"/>
    <property type="match status" value="1"/>
</dbReference>
<dbReference type="EC" id="3.6.3.-" evidence="14"/>
<keyword evidence="7 12" id="KW-0067">ATP-binding</keyword>
<comment type="subcellular location">
    <subcellularLocation>
        <location evidence="1">Cell membrane</location>
        <topology evidence="1">Multi-pass membrane protein</topology>
    </subcellularLocation>
</comment>
<evidence type="ECO:0000256" key="9">
    <source>
        <dbReference type="ARBA" id="ARBA00022967"/>
    </source>
</evidence>
<keyword evidence="9" id="KW-1278">Translocase</keyword>
<name>A0A3E2MQB5_MYCMR</name>
<feature type="transmembrane region" description="Helical" evidence="12">
    <location>
        <begin position="33"/>
        <end position="56"/>
    </location>
</feature>
<keyword evidence="10 12" id="KW-1133">Transmembrane helix</keyword>
<dbReference type="SFLD" id="SFLDF00027">
    <property type="entry name" value="p-type_atpase"/>
    <property type="match status" value="1"/>
</dbReference>
<dbReference type="CDD" id="cd07551">
    <property type="entry name" value="P-type_ATPase_HM_ZosA_PfeT-like"/>
    <property type="match status" value="1"/>
</dbReference>
<keyword evidence="3 12" id="KW-1003">Cell membrane</keyword>
<dbReference type="Gene3D" id="2.70.150.10">
    <property type="entry name" value="Calcium-transporting ATPase, cytoplasmic transduction domain A"/>
    <property type="match status" value="1"/>
</dbReference>
<dbReference type="InterPro" id="IPR018303">
    <property type="entry name" value="ATPase_P-typ_P_site"/>
</dbReference>
<evidence type="ECO:0000256" key="2">
    <source>
        <dbReference type="ARBA" id="ARBA00006024"/>
    </source>
</evidence>
<dbReference type="Proteomes" id="UP000257451">
    <property type="component" value="Unassembled WGS sequence"/>
</dbReference>
<dbReference type="PRINTS" id="PR00941">
    <property type="entry name" value="CDATPASE"/>
</dbReference>
<evidence type="ECO:0000313" key="14">
    <source>
        <dbReference type="EMBL" id="RFZ34916.1"/>
    </source>
</evidence>
<dbReference type="InterPro" id="IPR027256">
    <property type="entry name" value="P-typ_ATPase_IB"/>
</dbReference>
<evidence type="ECO:0000256" key="10">
    <source>
        <dbReference type="ARBA" id="ARBA00022989"/>
    </source>
</evidence>
<evidence type="ECO:0000256" key="3">
    <source>
        <dbReference type="ARBA" id="ARBA00022475"/>
    </source>
</evidence>
<feature type="transmembrane region" description="Helical" evidence="12">
    <location>
        <begin position="99"/>
        <end position="126"/>
    </location>
</feature>
<comment type="similarity">
    <text evidence="2 12">Belongs to the cation transport ATPase (P-type) (TC 3.A.3) family. Type IB subfamily.</text>
</comment>
<dbReference type="AlphaFoldDB" id="A0A3E2MQB5"/>
<feature type="transmembrane region" description="Helical" evidence="12">
    <location>
        <begin position="68"/>
        <end position="87"/>
    </location>
</feature>
<dbReference type="InterPro" id="IPR059000">
    <property type="entry name" value="ATPase_P-type_domA"/>
</dbReference>
<dbReference type="GO" id="GO:0005524">
    <property type="term" value="F:ATP binding"/>
    <property type="evidence" value="ECO:0007669"/>
    <property type="project" value="UniProtKB-UniRule"/>
</dbReference>
<dbReference type="Pfam" id="PF00702">
    <property type="entry name" value="Hydrolase"/>
    <property type="match status" value="1"/>
</dbReference>
<dbReference type="NCBIfam" id="TIGR01494">
    <property type="entry name" value="ATPase_P-type"/>
    <property type="match status" value="1"/>
</dbReference>
<dbReference type="PRINTS" id="PR00119">
    <property type="entry name" value="CATATPASE"/>
</dbReference>
<dbReference type="Pfam" id="PF00122">
    <property type="entry name" value="E1-E2_ATPase"/>
    <property type="match status" value="1"/>
</dbReference>
<evidence type="ECO:0000259" key="13">
    <source>
        <dbReference type="Pfam" id="PF00122"/>
    </source>
</evidence>
<feature type="domain" description="P-type ATPase A" evidence="13">
    <location>
        <begin position="148"/>
        <end position="248"/>
    </location>
</feature>
<dbReference type="SUPFAM" id="SSF81653">
    <property type="entry name" value="Calcium ATPase, transduction domain A"/>
    <property type="match status" value="1"/>
</dbReference>
<dbReference type="PANTHER" id="PTHR43079:SF1">
    <property type="entry name" value="CADMIUM_ZINC-TRANSPORTING ATPASE HMA1, CHLOROPLASTIC-RELATED"/>
    <property type="match status" value="1"/>
</dbReference>